<gene>
    <name evidence="1" type="ORF">MPH_11373</name>
</gene>
<comment type="caution">
    <text evidence="1">The sequence shown here is derived from an EMBL/GenBank/DDBJ whole genome shotgun (WGS) entry which is preliminary data.</text>
</comment>
<dbReference type="STRING" id="1126212.K2RMS6"/>
<dbReference type="eggNOG" id="KOG4389">
    <property type="taxonomic scope" value="Eukaryota"/>
</dbReference>
<name>K2RMS6_MACPH</name>
<evidence type="ECO:0000313" key="1">
    <source>
        <dbReference type="EMBL" id="EKG11484.1"/>
    </source>
</evidence>
<dbReference type="EMBL" id="AHHD01000468">
    <property type="protein sequence ID" value="EKG11484.1"/>
    <property type="molecule type" value="Genomic_DNA"/>
</dbReference>
<reference evidence="1 2" key="1">
    <citation type="journal article" date="2012" name="BMC Genomics">
        <title>Tools to kill: Genome of one of the most destructive plant pathogenic fungi Macrophomina phaseolina.</title>
        <authorList>
            <person name="Islam M.S."/>
            <person name="Haque M.S."/>
            <person name="Islam M.M."/>
            <person name="Emdad E.M."/>
            <person name="Halim A."/>
            <person name="Hossen Q.M.M."/>
            <person name="Hossain M.Z."/>
            <person name="Ahmed B."/>
            <person name="Rahim S."/>
            <person name="Rahman M.S."/>
            <person name="Alam M.M."/>
            <person name="Hou S."/>
            <person name="Wan X."/>
            <person name="Saito J.A."/>
            <person name="Alam M."/>
        </authorList>
    </citation>
    <scope>NUCLEOTIDE SEQUENCE [LARGE SCALE GENOMIC DNA]</scope>
    <source>
        <strain evidence="1 2">MS6</strain>
    </source>
</reference>
<dbReference type="InterPro" id="IPR050309">
    <property type="entry name" value="Type-B_Carboxylest/Lipase"/>
</dbReference>
<sequence length="215" mass="23576">MREVPAAKIEQFVAEYEDSGESPSITFSPIADNKWVFGNYTERARNGDQSGLPAIIGFNKNEGAFLAPYNATTGPDAATVATLGYEYFYCPATKTTLERLDAGLQTHRYFYAGNFSNVSPMFFDGAYHSSELAQIFGTHGDFRAASTPFEVEVSQALQDAWVAFAKDPKKGLDDVEWPEYKGKGGDVRQFAAGDVVAQTGDVASFEEECERRGLL</sequence>
<dbReference type="VEuPathDB" id="FungiDB:MPH_11373"/>
<dbReference type="Proteomes" id="UP000007129">
    <property type="component" value="Unassembled WGS sequence"/>
</dbReference>
<protein>
    <submittedName>
        <fullName evidence="1">Carboxylesterase type B</fullName>
    </submittedName>
</protein>
<dbReference type="AlphaFoldDB" id="K2RMS6"/>
<organism evidence="1 2">
    <name type="scientific">Macrophomina phaseolina (strain MS6)</name>
    <name type="common">Charcoal rot fungus</name>
    <dbReference type="NCBI Taxonomy" id="1126212"/>
    <lineage>
        <taxon>Eukaryota</taxon>
        <taxon>Fungi</taxon>
        <taxon>Dikarya</taxon>
        <taxon>Ascomycota</taxon>
        <taxon>Pezizomycotina</taxon>
        <taxon>Dothideomycetes</taxon>
        <taxon>Dothideomycetes incertae sedis</taxon>
        <taxon>Botryosphaeriales</taxon>
        <taxon>Botryosphaeriaceae</taxon>
        <taxon>Macrophomina</taxon>
    </lineage>
</organism>
<dbReference type="SUPFAM" id="SSF53474">
    <property type="entry name" value="alpha/beta-Hydrolases"/>
    <property type="match status" value="1"/>
</dbReference>
<dbReference type="HOGENOM" id="CLU_1210304_0_0_1"/>
<dbReference type="InterPro" id="IPR029058">
    <property type="entry name" value="AB_hydrolase_fold"/>
</dbReference>
<dbReference type="Gene3D" id="3.40.50.1820">
    <property type="entry name" value="alpha/beta hydrolase"/>
    <property type="match status" value="2"/>
</dbReference>
<dbReference type="PANTHER" id="PTHR11559">
    <property type="entry name" value="CARBOXYLESTERASE"/>
    <property type="match status" value="1"/>
</dbReference>
<accession>K2RMS6</accession>
<dbReference type="InParanoid" id="K2RMS6"/>
<proteinExistence type="predicted"/>
<evidence type="ECO:0000313" key="2">
    <source>
        <dbReference type="Proteomes" id="UP000007129"/>
    </source>
</evidence>
<dbReference type="OrthoDB" id="408631at2759"/>